<proteinExistence type="predicted"/>
<evidence type="ECO:0000313" key="1">
    <source>
        <dbReference type="EMBL" id="JAD47761.1"/>
    </source>
</evidence>
<reference evidence="1" key="2">
    <citation type="journal article" date="2015" name="Data Brief">
        <title>Shoot transcriptome of the giant reed, Arundo donax.</title>
        <authorList>
            <person name="Barrero R.A."/>
            <person name="Guerrero F.D."/>
            <person name="Moolhuijzen P."/>
            <person name="Goolsby J.A."/>
            <person name="Tidwell J."/>
            <person name="Bellgard S.E."/>
            <person name="Bellgard M.I."/>
        </authorList>
    </citation>
    <scope>NUCLEOTIDE SEQUENCE</scope>
    <source>
        <tissue evidence="1">Shoot tissue taken approximately 20 cm above the soil surface</tissue>
    </source>
</reference>
<dbReference type="AlphaFoldDB" id="A0A0A9A9J1"/>
<accession>A0A0A9A9J1</accession>
<sequence length="19" mass="2140">MSLSCEAANDFCLSLFPEY</sequence>
<organism evidence="1">
    <name type="scientific">Arundo donax</name>
    <name type="common">Giant reed</name>
    <name type="synonym">Donax arundinaceus</name>
    <dbReference type="NCBI Taxonomy" id="35708"/>
    <lineage>
        <taxon>Eukaryota</taxon>
        <taxon>Viridiplantae</taxon>
        <taxon>Streptophyta</taxon>
        <taxon>Embryophyta</taxon>
        <taxon>Tracheophyta</taxon>
        <taxon>Spermatophyta</taxon>
        <taxon>Magnoliopsida</taxon>
        <taxon>Liliopsida</taxon>
        <taxon>Poales</taxon>
        <taxon>Poaceae</taxon>
        <taxon>PACMAD clade</taxon>
        <taxon>Arundinoideae</taxon>
        <taxon>Arundineae</taxon>
        <taxon>Arundo</taxon>
    </lineage>
</organism>
<dbReference type="EMBL" id="GBRH01250134">
    <property type="protein sequence ID" value="JAD47761.1"/>
    <property type="molecule type" value="Transcribed_RNA"/>
</dbReference>
<protein>
    <submittedName>
        <fullName evidence="1">Uncharacterized protein</fullName>
    </submittedName>
</protein>
<reference evidence="1" key="1">
    <citation type="submission" date="2014-09" db="EMBL/GenBank/DDBJ databases">
        <authorList>
            <person name="Magalhaes I.L.F."/>
            <person name="Oliveira U."/>
            <person name="Santos F.R."/>
            <person name="Vidigal T.H.D.A."/>
            <person name="Brescovit A.D."/>
            <person name="Santos A.J."/>
        </authorList>
    </citation>
    <scope>NUCLEOTIDE SEQUENCE</scope>
    <source>
        <tissue evidence="1">Shoot tissue taken approximately 20 cm above the soil surface</tissue>
    </source>
</reference>
<name>A0A0A9A9J1_ARUDO</name>